<protein>
    <recommendedName>
        <fullName evidence="4">Secreted protein</fullName>
    </recommendedName>
</protein>
<comment type="caution">
    <text evidence="2">The sequence shown here is derived from an EMBL/GenBank/DDBJ whole genome shotgun (WGS) entry which is preliminary data.</text>
</comment>
<keyword evidence="3" id="KW-1185">Reference proteome</keyword>
<dbReference type="Proteomes" id="UP001321473">
    <property type="component" value="Unassembled WGS sequence"/>
</dbReference>
<organism evidence="2 3">
    <name type="scientific">Amblyomma americanum</name>
    <name type="common">Lone star tick</name>
    <dbReference type="NCBI Taxonomy" id="6943"/>
    <lineage>
        <taxon>Eukaryota</taxon>
        <taxon>Metazoa</taxon>
        <taxon>Ecdysozoa</taxon>
        <taxon>Arthropoda</taxon>
        <taxon>Chelicerata</taxon>
        <taxon>Arachnida</taxon>
        <taxon>Acari</taxon>
        <taxon>Parasitiformes</taxon>
        <taxon>Ixodida</taxon>
        <taxon>Ixodoidea</taxon>
        <taxon>Ixodidae</taxon>
        <taxon>Amblyomminae</taxon>
        <taxon>Amblyomma</taxon>
    </lineage>
</organism>
<reference evidence="2 3" key="1">
    <citation type="journal article" date="2023" name="Arcadia Sci">
        <title>De novo assembly of a long-read Amblyomma americanum tick genome.</title>
        <authorList>
            <person name="Chou S."/>
            <person name="Poskanzer K.E."/>
            <person name="Rollins M."/>
            <person name="Thuy-Boun P.S."/>
        </authorList>
    </citation>
    <scope>NUCLEOTIDE SEQUENCE [LARGE SCALE GENOMIC DNA]</scope>
    <source>
        <strain evidence="2">F_SG_1</strain>
        <tissue evidence="2">Salivary glands</tissue>
    </source>
</reference>
<accession>A0AAQ4ECR3</accession>
<gene>
    <name evidence="2" type="ORF">V5799_024188</name>
</gene>
<evidence type="ECO:0000256" key="1">
    <source>
        <dbReference type="SAM" id="SignalP"/>
    </source>
</evidence>
<sequence length="392" mass="42724">MATFTQIIHFSLIATIVVVGSRAAQDVLKEDGNYHKYNIRLANGTSFEITTNGFQEFSKCLQRGVTRENNSVEIVRFNKCARDLYDQVQTNITDHLRIRDVGELGAALRNLSSLHRLNGNILKNLEALQHSFQRLRLPPAGSGVDPLQRTLQSASDAFRNMSKSVTSGAALQTVVHNFNRTLQTFNNLATAGVNAMTPTANQLMHRFQEDLRNIQNVTRSLPRTDVARLTEQTMGNLTLLVRNLTAALPVVMRRVATQGAESSRPLREFVTVLSQNLRNASFALSSGNGGGRNSTSGALPSAGHDLLQAYDGFQLAVNNGMLAMSDLTEQEVKEYSATCICREGKRLADGLREINRNIAASVERAVDVVSGVSTAPPFQAVATETGAGIIGR</sequence>
<proteinExistence type="predicted"/>
<evidence type="ECO:0000313" key="3">
    <source>
        <dbReference type="Proteomes" id="UP001321473"/>
    </source>
</evidence>
<evidence type="ECO:0008006" key="4">
    <source>
        <dbReference type="Google" id="ProtNLM"/>
    </source>
</evidence>
<keyword evidence="1" id="KW-0732">Signal</keyword>
<dbReference type="AlphaFoldDB" id="A0AAQ4ECR3"/>
<dbReference type="EMBL" id="JARKHS020018113">
    <property type="protein sequence ID" value="KAK8772567.1"/>
    <property type="molecule type" value="Genomic_DNA"/>
</dbReference>
<name>A0AAQ4ECR3_AMBAM</name>
<feature type="chain" id="PRO_5042842238" description="Secreted protein" evidence="1">
    <location>
        <begin position="24"/>
        <end position="392"/>
    </location>
</feature>
<evidence type="ECO:0000313" key="2">
    <source>
        <dbReference type="EMBL" id="KAK8772567.1"/>
    </source>
</evidence>
<feature type="signal peptide" evidence="1">
    <location>
        <begin position="1"/>
        <end position="23"/>
    </location>
</feature>